<reference evidence="2 3" key="1">
    <citation type="submission" date="2019-03" db="EMBL/GenBank/DDBJ databases">
        <title>First draft genome of Liparis tanakae, snailfish: a comprehensive survey of snailfish specific genes.</title>
        <authorList>
            <person name="Kim W."/>
            <person name="Song I."/>
            <person name="Jeong J.-H."/>
            <person name="Kim D."/>
            <person name="Kim S."/>
            <person name="Ryu S."/>
            <person name="Song J.Y."/>
            <person name="Lee S.K."/>
        </authorList>
    </citation>
    <scope>NUCLEOTIDE SEQUENCE [LARGE SCALE GENOMIC DNA]</scope>
    <source>
        <tissue evidence="2">Muscle</tissue>
    </source>
</reference>
<evidence type="ECO:0000313" key="3">
    <source>
        <dbReference type="Proteomes" id="UP000314294"/>
    </source>
</evidence>
<feature type="region of interest" description="Disordered" evidence="1">
    <location>
        <begin position="1"/>
        <end position="45"/>
    </location>
</feature>
<protein>
    <submittedName>
        <fullName evidence="2">Uncharacterized protein</fullName>
    </submittedName>
</protein>
<organism evidence="2 3">
    <name type="scientific">Liparis tanakae</name>
    <name type="common">Tanaka's snailfish</name>
    <dbReference type="NCBI Taxonomy" id="230148"/>
    <lineage>
        <taxon>Eukaryota</taxon>
        <taxon>Metazoa</taxon>
        <taxon>Chordata</taxon>
        <taxon>Craniata</taxon>
        <taxon>Vertebrata</taxon>
        <taxon>Euteleostomi</taxon>
        <taxon>Actinopterygii</taxon>
        <taxon>Neopterygii</taxon>
        <taxon>Teleostei</taxon>
        <taxon>Neoteleostei</taxon>
        <taxon>Acanthomorphata</taxon>
        <taxon>Eupercaria</taxon>
        <taxon>Perciformes</taxon>
        <taxon>Cottioidei</taxon>
        <taxon>Cottales</taxon>
        <taxon>Liparidae</taxon>
        <taxon>Liparis</taxon>
    </lineage>
</organism>
<name>A0A4Z2GXG4_9TELE</name>
<gene>
    <name evidence="2" type="ORF">EYF80_031672</name>
</gene>
<evidence type="ECO:0000256" key="1">
    <source>
        <dbReference type="SAM" id="MobiDB-lite"/>
    </source>
</evidence>
<keyword evidence="3" id="KW-1185">Reference proteome</keyword>
<feature type="compositionally biased region" description="Low complexity" evidence="1">
    <location>
        <begin position="19"/>
        <end position="36"/>
    </location>
</feature>
<proteinExistence type="predicted"/>
<accession>A0A4Z2GXG4</accession>
<dbReference type="EMBL" id="SRLO01000388">
    <property type="protein sequence ID" value="TNN58149.1"/>
    <property type="molecule type" value="Genomic_DNA"/>
</dbReference>
<comment type="caution">
    <text evidence="2">The sequence shown here is derived from an EMBL/GenBank/DDBJ whole genome shotgun (WGS) entry which is preliminary data.</text>
</comment>
<dbReference type="Proteomes" id="UP000314294">
    <property type="component" value="Unassembled WGS sequence"/>
</dbReference>
<evidence type="ECO:0000313" key="2">
    <source>
        <dbReference type="EMBL" id="TNN58149.1"/>
    </source>
</evidence>
<sequence>MSFLFSRKMDSFLRKETTRTSSSSSSRSSTLTSSTTIEPFSGDVSRTQAGVKDHRAFLHSDSSHLSIVDIHLPPSLRSASTYMWISDKRSHRHG</sequence>
<dbReference type="AlphaFoldDB" id="A0A4Z2GXG4"/>
<feature type="compositionally biased region" description="Basic and acidic residues" evidence="1">
    <location>
        <begin position="7"/>
        <end position="18"/>
    </location>
</feature>